<accession>A0ABZ2YQS7</accession>
<organism evidence="1 2">
    <name type="scientific">Chitinophaga pollutisoli</name>
    <dbReference type="NCBI Taxonomy" id="3133966"/>
    <lineage>
        <taxon>Bacteria</taxon>
        <taxon>Pseudomonadati</taxon>
        <taxon>Bacteroidota</taxon>
        <taxon>Chitinophagia</taxon>
        <taxon>Chitinophagales</taxon>
        <taxon>Chitinophagaceae</taxon>
        <taxon>Chitinophaga</taxon>
    </lineage>
</organism>
<dbReference type="RefSeq" id="WP_341836969.1">
    <property type="nucleotide sequence ID" value="NZ_CP149822.1"/>
</dbReference>
<evidence type="ECO:0000313" key="1">
    <source>
        <dbReference type="EMBL" id="WZN42133.1"/>
    </source>
</evidence>
<name>A0ABZ2YQS7_9BACT</name>
<protein>
    <submittedName>
        <fullName evidence="1">Uncharacterized protein</fullName>
    </submittedName>
</protein>
<reference evidence="2" key="1">
    <citation type="submission" date="2024-03" db="EMBL/GenBank/DDBJ databases">
        <title>Chitinophaga horti sp. nov., isolated from garden soil.</title>
        <authorList>
            <person name="Lee D.S."/>
            <person name="Han D.M."/>
            <person name="Baek J.H."/>
            <person name="Choi D.G."/>
            <person name="Jeon J.H."/>
            <person name="Jeon C.O."/>
        </authorList>
    </citation>
    <scope>NUCLEOTIDE SEQUENCE [LARGE SCALE GENOMIC DNA]</scope>
    <source>
        <strain evidence="2">GPA1</strain>
    </source>
</reference>
<evidence type="ECO:0000313" key="2">
    <source>
        <dbReference type="Proteomes" id="UP001485459"/>
    </source>
</evidence>
<gene>
    <name evidence="1" type="ORF">WJU16_03670</name>
</gene>
<proteinExistence type="predicted"/>
<dbReference type="EMBL" id="CP149822">
    <property type="protein sequence ID" value="WZN42133.1"/>
    <property type="molecule type" value="Genomic_DNA"/>
</dbReference>
<dbReference type="Proteomes" id="UP001485459">
    <property type="component" value="Chromosome"/>
</dbReference>
<sequence>MRNFGGHAFVDKGHMTLCDFTGYAPLMPPIIEFFQKGTPPAPEAETIDSYAFMGAAQESRVKKSMPVNVADIVKKAERQRAKVKI</sequence>
<keyword evidence="2" id="KW-1185">Reference proteome</keyword>